<dbReference type="GO" id="GO:0004713">
    <property type="term" value="F:protein tyrosine kinase activity"/>
    <property type="evidence" value="ECO:0007669"/>
    <property type="project" value="TreeGrafter"/>
</dbReference>
<name>A0A4Q5M3J6_9BACT</name>
<protein>
    <recommendedName>
        <fullName evidence="5">Polysaccharide chain length determinant N-terminal domain-containing protein</fullName>
    </recommendedName>
</protein>
<evidence type="ECO:0008006" key="5">
    <source>
        <dbReference type="Google" id="ProtNLM"/>
    </source>
</evidence>
<reference evidence="3 4" key="1">
    <citation type="submission" date="2019-02" db="EMBL/GenBank/DDBJ databases">
        <title>Bacterial novel species Emticicia sp. 17J42-9 isolated from soil.</title>
        <authorList>
            <person name="Jung H.-Y."/>
        </authorList>
    </citation>
    <scope>NUCLEOTIDE SEQUENCE [LARGE SCALE GENOMIC DNA]</scope>
    <source>
        <strain evidence="3 4">17J42-9</strain>
    </source>
</reference>
<feature type="transmembrane region" description="Helical" evidence="2">
    <location>
        <begin position="466"/>
        <end position="490"/>
    </location>
</feature>
<dbReference type="GO" id="GO:0005886">
    <property type="term" value="C:plasma membrane"/>
    <property type="evidence" value="ECO:0007669"/>
    <property type="project" value="TreeGrafter"/>
</dbReference>
<comment type="caution">
    <text evidence="3">The sequence shown here is derived from an EMBL/GenBank/DDBJ whole genome shotgun (WGS) entry which is preliminary data.</text>
</comment>
<dbReference type="PANTHER" id="PTHR32309">
    <property type="entry name" value="TYROSINE-PROTEIN KINASE"/>
    <property type="match status" value="1"/>
</dbReference>
<dbReference type="PANTHER" id="PTHR32309:SF13">
    <property type="entry name" value="FERRIC ENTEROBACTIN TRANSPORT PROTEIN FEPE"/>
    <property type="match status" value="1"/>
</dbReference>
<organism evidence="3 4">
    <name type="scientific">Emticicia agri</name>
    <dbReference type="NCBI Taxonomy" id="2492393"/>
    <lineage>
        <taxon>Bacteria</taxon>
        <taxon>Pseudomonadati</taxon>
        <taxon>Bacteroidota</taxon>
        <taxon>Cytophagia</taxon>
        <taxon>Cytophagales</taxon>
        <taxon>Leadbetterellaceae</taxon>
        <taxon>Emticicia</taxon>
    </lineage>
</organism>
<dbReference type="AlphaFoldDB" id="A0A4Q5M3J6"/>
<keyword evidence="2" id="KW-1133">Transmembrane helix</keyword>
<keyword evidence="2" id="KW-0472">Membrane</keyword>
<feature type="coiled-coil region" evidence="1">
    <location>
        <begin position="333"/>
        <end position="360"/>
    </location>
</feature>
<dbReference type="EMBL" id="SEWF01000005">
    <property type="protein sequence ID" value="RYU96862.1"/>
    <property type="molecule type" value="Genomic_DNA"/>
</dbReference>
<feature type="transmembrane region" description="Helical" evidence="2">
    <location>
        <begin position="14"/>
        <end position="32"/>
    </location>
</feature>
<gene>
    <name evidence="3" type="ORF">EWM59_04865</name>
</gene>
<keyword evidence="2" id="KW-0812">Transmembrane</keyword>
<sequence>MSFLHFLNLVYKNLKWLILVPIVLAVAIFYFTRKEKKVYASESTIYTGIASGYSLSGEIKADFFSTSNAFDNLLTLIQSRETKQDVAISLLAEHLSLKKHDPQVMTWLAYDELSRQVPDSIRQIIVKPTLSETREAITKFMESSDDNLIYELLNSKEPFYSLDALKKIEANRISSSDLVKISYETNDPFICKRTLELLESIFMEKYKSVKGGQTTSVVDYFETQTRKAFIKLDSVEKLFLDFNKNNDIINYYEQTKAVAGEREDLYAMNHDLEMEELASSKSLDKVNESIKNRVYQSIYGSEIIDERQKLSDIYNKIANSEIVNKDGSNKRELDSLKNLAATYEANIKKSLNNLNQQTNTPNGIPTKNVLDEWLRTTLAFEQSKAKLAVMDKRKKEFTEEYRKFAPLGAILKKIERQINVSEQEYLQLLHDLNQAKLSQQNTELTSRLDVVDPPFLPLKPNPSKRIILVIVGFMVGFVLVMAVIIGRAFINKTLLEPSRAKKMVNLPLLGIYPLLNDNPDFLRQADLRLLQHVLAKIDGRQDTIYLGFISTQKGEGKSTIIDILERQLLDLNYHVEKQLLLSNTEYRQLGISMPLSLAAHQIEWANEQEIIKQHQDTGLLKMQGGELVRKKEKDFVLVEFPALEKMVIKPGLFPPLSHSILVCRANRIWDTKDKQMVSIFTQTTGSQPMFILNGVETDFAEEYIGEVPKKRNAIRSFIKKVVKFEFGNRKSVYRG</sequence>
<keyword evidence="1" id="KW-0175">Coiled coil</keyword>
<dbReference type="OrthoDB" id="781284at2"/>
<proteinExistence type="predicted"/>
<accession>A0A4Q5M3J6</accession>
<evidence type="ECO:0000256" key="1">
    <source>
        <dbReference type="SAM" id="Coils"/>
    </source>
</evidence>
<evidence type="ECO:0000313" key="4">
    <source>
        <dbReference type="Proteomes" id="UP000293162"/>
    </source>
</evidence>
<evidence type="ECO:0000313" key="3">
    <source>
        <dbReference type="EMBL" id="RYU96862.1"/>
    </source>
</evidence>
<dbReference type="InterPro" id="IPR050445">
    <property type="entry name" value="Bact_polysacc_biosynth/exp"/>
</dbReference>
<keyword evidence="4" id="KW-1185">Reference proteome</keyword>
<dbReference type="Proteomes" id="UP000293162">
    <property type="component" value="Unassembled WGS sequence"/>
</dbReference>
<dbReference type="RefSeq" id="WP_130019817.1">
    <property type="nucleotide sequence ID" value="NZ_SEWF01000005.1"/>
</dbReference>
<evidence type="ECO:0000256" key="2">
    <source>
        <dbReference type="SAM" id="Phobius"/>
    </source>
</evidence>